<dbReference type="InterPro" id="IPR011704">
    <property type="entry name" value="ATPase_dyneun-rel_AAA"/>
</dbReference>
<reference evidence="3" key="1">
    <citation type="submission" date="2016-11" db="UniProtKB">
        <authorList>
            <consortium name="WormBaseParasite"/>
        </authorList>
    </citation>
    <scope>IDENTIFICATION</scope>
</reference>
<dbReference type="WBParaSite" id="Hba_12800">
    <property type="protein sequence ID" value="Hba_12800"/>
    <property type="gene ID" value="Hba_12800"/>
</dbReference>
<evidence type="ECO:0000313" key="2">
    <source>
        <dbReference type="Proteomes" id="UP000095283"/>
    </source>
</evidence>
<dbReference type="Proteomes" id="UP000095283">
    <property type="component" value="Unplaced"/>
</dbReference>
<evidence type="ECO:0000313" key="3">
    <source>
        <dbReference type="WBParaSite" id="Hba_12800"/>
    </source>
</evidence>
<name>A0A1I7X5Q8_HETBA</name>
<protein>
    <submittedName>
        <fullName evidence="3">AAA_5 domain-containing protein</fullName>
    </submittedName>
</protein>
<evidence type="ECO:0000259" key="1">
    <source>
        <dbReference type="Pfam" id="PF07728"/>
    </source>
</evidence>
<keyword evidence="2" id="KW-1185">Reference proteome</keyword>
<dbReference type="GO" id="GO:0016887">
    <property type="term" value="F:ATP hydrolysis activity"/>
    <property type="evidence" value="ECO:0007669"/>
    <property type="project" value="InterPro"/>
</dbReference>
<organism evidence="2 3">
    <name type="scientific">Heterorhabditis bacteriophora</name>
    <name type="common">Entomopathogenic nematode worm</name>
    <dbReference type="NCBI Taxonomy" id="37862"/>
    <lineage>
        <taxon>Eukaryota</taxon>
        <taxon>Metazoa</taxon>
        <taxon>Ecdysozoa</taxon>
        <taxon>Nematoda</taxon>
        <taxon>Chromadorea</taxon>
        <taxon>Rhabditida</taxon>
        <taxon>Rhabditina</taxon>
        <taxon>Rhabditomorpha</taxon>
        <taxon>Strongyloidea</taxon>
        <taxon>Heterorhabditidae</taxon>
        <taxon>Heterorhabditis</taxon>
    </lineage>
</organism>
<dbReference type="InterPro" id="IPR039891">
    <property type="entry name" value="VWA8"/>
</dbReference>
<dbReference type="Pfam" id="PF07728">
    <property type="entry name" value="AAA_5"/>
    <property type="match status" value="1"/>
</dbReference>
<proteinExistence type="predicted"/>
<sequence length="342" mass="39343">MSFRFLPSITRTAFSSVLEKAGISNDTTLSTDGDEAMIPDVLFYDNEQHLSVMRDMARDMELGAHLLLIGNQGVGKNKITDRFLHLINRPRQYMQLHRLVFIGSFPYIFNMFRFSGDSLLKNITNSIFGENNWRLVNCEQPIAILFQRDGRRVITLDSEKGMIDMELPHQISSIFSISLDRLLVKFQDSSLHLLTSESGQYYLYPLDFPHNQPFELESLRVDNKSVYMAADNFYCLKTNGFPLGNVLASIRHTPSEVIDERRPYYLSDQNTKRYIDSNCNMIVMQGGIVIRSQPKWNVPKNSFNSDILNIYHVGGFLEVIDPNNGFIQYVPVPEPKYKSYHG</sequence>
<dbReference type="PANTHER" id="PTHR21610:SF9">
    <property type="entry name" value="VON WILLEBRAND FACTOR A DOMAIN-CONTAINING PROTEIN 8"/>
    <property type="match status" value="1"/>
</dbReference>
<dbReference type="AlphaFoldDB" id="A0A1I7X5Q8"/>
<dbReference type="GO" id="GO:0005524">
    <property type="term" value="F:ATP binding"/>
    <property type="evidence" value="ECO:0007669"/>
    <property type="project" value="InterPro"/>
</dbReference>
<dbReference type="PANTHER" id="PTHR21610">
    <property type="entry name" value="VON WILLEBRAND FACTOR A DOMAIN-CONTAINING PROTEIN 8"/>
    <property type="match status" value="1"/>
</dbReference>
<feature type="domain" description="ATPase dynein-related AAA" evidence="1">
    <location>
        <begin position="65"/>
        <end position="98"/>
    </location>
</feature>
<accession>A0A1I7X5Q8</accession>
<dbReference type="GO" id="GO:0005737">
    <property type="term" value="C:cytoplasm"/>
    <property type="evidence" value="ECO:0007669"/>
    <property type="project" value="TreeGrafter"/>
</dbReference>